<dbReference type="AlphaFoldDB" id="A0A248K2C7"/>
<evidence type="ECO:0000313" key="3">
    <source>
        <dbReference type="Proteomes" id="UP000197153"/>
    </source>
</evidence>
<dbReference type="GO" id="GO:0003700">
    <property type="term" value="F:DNA-binding transcription factor activity"/>
    <property type="evidence" value="ECO:0007669"/>
    <property type="project" value="TreeGrafter"/>
</dbReference>
<dbReference type="RefSeq" id="WP_088875332.1">
    <property type="nucleotide sequence ID" value="NZ_CP022113.1"/>
</dbReference>
<dbReference type="PROSITE" id="PS51197">
    <property type="entry name" value="HTH_RRF2_2"/>
    <property type="match status" value="1"/>
</dbReference>
<dbReference type="Pfam" id="PF02082">
    <property type="entry name" value="Rrf2"/>
    <property type="match status" value="1"/>
</dbReference>
<reference evidence="2 3" key="1">
    <citation type="submission" date="2017-06" db="EMBL/GenBank/DDBJ databases">
        <title>Complete genome sequence of Nitrospirillum amazonense strain CBAmC, an endophytic nitrogen-fixing and plant growth-promoting bacterium, isolated from sugarcane.</title>
        <authorList>
            <person name="Schwab S."/>
            <person name="dos Santos Teixeira K.R."/>
            <person name="Simoes Araujo J.L."/>
            <person name="Soares Vidal M."/>
            <person name="Borges de Freitas H.R."/>
            <person name="Rivello Crivelaro A.L."/>
            <person name="Bueno de Camargo Nunes A."/>
            <person name="dos Santos C.M."/>
            <person name="Palmeira da Silva Rosa D."/>
            <person name="da Silva Padilha D."/>
            <person name="da Silva E."/>
            <person name="Araujo Terra L."/>
            <person name="Soares Mendes V."/>
            <person name="Farinelli L."/>
            <person name="Magalhaes Cruz L."/>
            <person name="Baldani J.I."/>
        </authorList>
    </citation>
    <scope>NUCLEOTIDE SEQUENCE [LARGE SCALE GENOMIC DNA]</scope>
    <source>
        <strain evidence="2 3">CBAmC</strain>
    </source>
</reference>
<keyword evidence="3" id="KW-1185">Reference proteome</keyword>
<gene>
    <name evidence="2" type="ORF">Y958_28570</name>
</gene>
<dbReference type="PANTHER" id="PTHR33221:SF4">
    <property type="entry name" value="HTH-TYPE TRANSCRIPTIONAL REPRESSOR NSRR"/>
    <property type="match status" value="1"/>
</dbReference>
<organism evidence="2 3">
    <name type="scientific">Nitrospirillum viridazoti CBAmc</name>
    <dbReference type="NCBI Taxonomy" id="1441467"/>
    <lineage>
        <taxon>Bacteria</taxon>
        <taxon>Pseudomonadati</taxon>
        <taxon>Pseudomonadota</taxon>
        <taxon>Alphaproteobacteria</taxon>
        <taxon>Rhodospirillales</taxon>
        <taxon>Azospirillaceae</taxon>
        <taxon>Nitrospirillum</taxon>
        <taxon>Nitrospirillum viridazoti</taxon>
    </lineage>
</organism>
<accession>A0A248K2C7</accession>
<dbReference type="GO" id="GO:0003677">
    <property type="term" value="F:DNA binding"/>
    <property type="evidence" value="ECO:0007669"/>
    <property type="project" value="UniProtKB-KW"/>
</dbReference>
<dbReference type="NCBIfam" id="TIGR00738">
    <property type="entry name" value="rrf2_super"/>
    <property type="match status" value="1"/>
</dbReference>
<proteinExistence type="predicted"/>
<dbReference type="GO" id="GO:0005829">
    <property type="term" value="C:cytosol"/>
    <property type="evidence" value="ECO:0007669"/>
    <property type="project" value="TreeGrafter"/>
</dbReference>
<dbReference type="InterPro" id="IPR000944">
    <property type="entry name" value="Tscrpt_reg_Rrf2"/>
</dbReference>
<dbReference type="EMBL" id="CP022113">
    <property type="protein sequence ID" value="ASG24939.1"/>
    <property type="molecule type" value="Genomic_DNA"/>
</dbReference>
<sequence length="154" mass="16717">MRLSSYTDYALRTLVFLALKSDGLATINDVAQTYDISKNHLMKVVHQLSQLGYVEAVRGRGGGLRLGRNAEDIRLGEVVRATEQELDILECFSSTSPALCRLNPTCVLKSALKEALQAFLAVLDDYTLADLVNPRRTLAGLLDLPLPASLAGTA</sequence>
<dbReference type="Gene3D" id="1.10.10.10">
    <property type="entry name" value="Winged helix-like DNA-binding domain superfamily/Winged helix DNA-binding domain"/>
    <property type="match status" value="1"/>
</dbReference>
<dbReference type="InterPro" id="IPR036388">
    <property type="entry name" value="WH-like_DNA-bd_sf"/>
</dbReference>
<dbReference type="KEGG" id="nao:Y958_28570"/>
<dbReference type="Proteomes" id="UP000197153">
    <property type="component" value="Chromosome 4"/>
</dbReference>
<dbReference type="SUPFAM" id="SSF46785">
    <property type="entry name" value="Winged helix' DNA-binding domain"/>
    <property type="match status" value="1"/>
</dbReference>
<evidence type="ECO:0000313" key="2">
    <source>
        <dbReference type="EMBL" id="ASG24939.1"/>
    </source>
</evidence>
<protein>
    <submittedName>
        <fullName evidence="2">Rrf2 family transcriptional regulator</fullName>
    </submittedName>
</protein>
<keyword evidence="1" id="KW-0238">DNA-binding</keyword>
<dbReference type="InterPro" id="IPR036390">
    <property type="entry name" value="WH_DNA-bd_sf"/>
</dbReference>
<name>A0A248K2C7_9PROT</name>
<dbReference type="PANTHER" id="PTHR33221">
    <property type="entry name" value="WINGED HELIX-TURN-HELIX TRANSCRIPTIONAL REGULATOR, RRF2 FAMILY"/>
    <property type="match status" value="1"/>
</dbReference>
<evidence type="ECO:0000256" key="1">
    <source>
        <dbReference type="ARBA" id="ARBA00023125"/>
    </source>
</evidence>